<feature type="transmembrane region" description="Helical" evidence="1">
    <location>
        <begin position="114"/>
        <end position="135"/>
    </location>
</feature>
<dbReference type="AlphaFoldDB" id="A0A0F6YKC4"/>
<dbReference type="STRING" id="927083.DB32_004246"/>
<reference evidence="2 3" key="1">
    <citation type="submission" date="2015-03" db="EMBL/GenBank/DDBJ databases">
        <title>Genome assembly of Sandaracinus amylolyticus DSM 53668.</title>
        <authorList>
            <person name="Sharma G."/>
            <person name="Subramanian S."/>
        </authorList>
    </citation>
    <scope>NUCLEOTIDE SEQUENCE [LARGE SCALE GENOMIC DNA]</scope>
    <source>
        <strain evidence="2 3">DSM 53668</strain>
    </source>
</reference>
<keyword evidence="1" id="KW-0812">Transmembrane</keyword>
<organism evidence="2 3">
    <name type="scientific">Sandaracinus amylolyticus</name>
    <dbReference type="NCBI Taxonomy" id="927083"/>
    <lineage>
        <taxon>Bacteria</taxon>
        <taxon>Pseudomonadati</taxon>
        <taxon>Myxococcota</taxon>
        <taxon>Polyangia</taxon>
        <taxon>Polyangiales</taxon>
        <taxon>Sandaracinaceae</taxon>
        <taxon>Sandaracinus</taxon>
    </lineage>
</organism>
<name>A0A0F6YKC4_9BACT</name>
<feature type="transmembrane region" description="Helical" evidence="1">
    <location>
        <begin position="147"/>
        <end position="167"/>
    </location>
</feature>
<gene>
    <name evidence="2" type="ORF">DB32_004246</name>
</gene>
<evidence type="ECO:0000313" key="2">
    <source>
        <dbReference type="EMBL" id="AKF07097.1"/>
    </source>
</evidence>
<dbReference type="KEGG" id="samy:DB32_004246"/>
<dbReference type="Proteomes" id="UP000034883">
    <property type="component" value="Chromosome"/>
</dbReference>
<sequence length="190" mass="21513">MSPLLYAAMAPLLIETIVFFARPQWLARLAFLRLTPERRITLDRPREHDGPRSYRFGNETEAALPTFPERVDLDDAVLMSSGDGRSFALRTAYGFYRRDQWLVRIDLERTGREIVLRATQGFVPITMPIFVVAAVCDVLLRGHHRPLMTIGVFGAVVALMIAGQLVFRRAAREAAIERAFDAIEETLRLG</sequence>
<evidence type="ECO:0000313" key="3">
    <source>
        <dbReference type="Proteomes" id="UP000034883"/>
    </source>
</evidence>
<evidence type="ECO:0000256" key="1">
    <source>
        <dbReference type="SAM" id="Phobius"/>
    </source>
</evidence>
<keyword evidence="3" id="KW-1185">Reference proteome</keyword>
<proteinExistence type="predicted"/>
<accession>A0A0F6YKC4</accession>
<keyword evidence="1" id="KW-0472">Membrane</keyword>
<dbReference type="EMBL" id="CP011125">
    <property type="protein sequence ID" value="AKF07097.1"/>
    <property type="molecule type" value="Genomic_DNA"/>
</dbReference>
<protein>
    <submittedName>
        <fullName evidence="2">Uncharacterized protein</fullName>
    </submittedName>
</protein>
<feature type="transmembrane region" description="Helical" evidence="1">
    <location>
        <begin position="6"/>
        <end position="25"/>
    </location>
</feature>
<dbReference type="RefSeq" id="WP_053234394.1">
    <property type="nucleotide sequence ID" value="NZ_CP011125.1"/>
</dbReference>
<keyword evidence="1" id="KW-1133">Transmembrane helix</keyword>